<dbReference type="Gene3D" id="1.10.1200.10">
    <property type="entry name" value="ACP-like"/>
    <property type="match status" value="1"/>
</dbReference>
<evidence type="ECO:0000313" key="5">
    <source>
        <dbReference type="Proteomes" id="UP000315750"/>
    </source>
</evidence>
<dbReference type="KEGG" id="amuc:Pan181_22000"/>
<dbReference type="SUPFAM" id="SSF47336">
    <property type="entry name" value="ACP-like"/>
    <property type="match status" value="1"/>
</dbReference>
<name>A0A518AMP6_9BACT</name>
<evidence type="ECO:0000256" key="1">
    <source>
        <dbReference type="ARBA" id="ARBA00022450"/>
    </source>
</evidence>
<dbReference type="PROSITE" id="PS50075">
    <property type="entry name" value="CARRIER"/>
    <property type="match status" value="1"/>
</dbReference>
<dbReference type="EMBL" id="CP036278">
    <property type="protein sequence ID" value="QDU55998.1"/>
    <property type="molecule type" value="Genomic_DNA"/>
</dbReference>
<dbReference type="InterPro" id="IPR009081">
    <property type="entry name" value="PP-bd_ACP"/>
</dbReference>
<protein>
    <submittedName>
        <fullName evidence="4">Acyl carrier protein</fullName>
    </submittedName>
</protein>
<gene>
    <name evidence="4" type="primary">acpP_4</name>
    <name evidence="4" type="ORF">Pan181_22000</name>
</gene>
<dbReference type="InterPro" id="IPR003231">
    <property type="entry name" value="ACP"/>
</dbReference>
<dbReference type="OrthoDB" id="291240at2"/>
<keyword evidence="5" id="KW-1185">Reference proteome</keyword>
<dbReference type="PANTHER" id="PTHR20863:SF76">
    <property type="entry name" value="CARRIER DOMAIN-CONTAINING PROTEIN"/>
    <property type="match status" value="1"/>
</dbReference>
<dbReference type="GO" id="GO:0000036">
    <property type="term" value="F:acyl carrier activity"/>
    <property type="evidence" value="ECO:0007669"/>
    <property type="project" value="TreeGrafter"/>
</dbReference>
<dbReference type="PANTHER" id="PTHR20863">
    <property type="entry name" value="ACYL CARRIER PROTEIN"/>
    <property type="match status" value="1"/>
</dbReference>
<sequence>MGLDAVELVMEVEDHFGISIDDHEAQQVRTVGDLVALIRTRIETARREVCPTLRSVLSLRRTVREVVDDTRARVRTRALVVDRLDRRERQQLWRELSSTIAALPWLRRPGWLRWSLGLTTTGLMVAFTWSLVEASPALPMVFVAALGWPVAGVLATRPMRWVSPEGWTTFGDIARKYPGAKVATKQTDLETDEQVFDELRPIIASQLGIAESKIVVTSSFVNDLGLS</sequence>
<dbReference type="Proteomes" id="UP000315750">
    <property type="component" value="Chromosome"/>
</dbReference>
<organism evidence="4 5">
    <name type="scientific">Aeoliella mucimassa</name>
    <dbReference type="NCBI Taxonomy" id="2527972"/>
    <lineage>
        <taxon>Bacteria</taxon>
        <taxon>Pseudomonadati</taxon>
        <taxon>Planctomycetota</taxon>
        <taxon>Planctomycetia</taxon>
        <taxon>Pirellulales</taxon>
        <taxon>Lacipirellulaceae</taxon>
        <taxon>Aeoliella</taxon>
    </lineage>
</organism>
<dbReference type="GO" id="GO:0000035">
    <property type="term" value="F:acyl binding"/>
    <property type="evidence" value="ECO:0007669"/>
    <property type="project" value="TreeGrafter"/>
</dbReference>
<keyword evidence="2" id="KW-0597">Phosphoprotein</keyword>
<accession>A0A518AMP6</accession>
<dbReference type="AlphaFoldDB" id="A0A518AMP6"/>
<feature type="domain" description="Carrier" evidence="3">
    <location>
        <begin position="1"/>
        <end position="42"/>
    </location>
</feature>
<evidence type="ECO:0000259" key="3">
    <source>
        <dbReference type="PROSITE" id="PS50075"/>
    </source>
</evidence>
<dbReference type="RefSeq" id="WP_145246771.1">
    <property type="nucleotide sequence ID" value="NZ_CP036278.1"/>
</dbReference>
<dbReference type="GO" id="GO:0016020">
    <property type="term" value="C:membrane"/>
    <property type="evidence" value="ECO:0007669"/>
    <property type="project" value="GOC"/>
</dbReference>
<proteinExistence type="predicted"/>
<dbReference type="GO" id="GO:0009245">
    <property type="term" value="P:lipid A biosynthetic process"/>
    <property type="evidence" value="ECO:0007669"/>
    <property type="project" value="TreeGrafter"/>
</dbReference>
<keyword evidence="1" id="KW-0596">Phosphopantetheine</keyword>
<dbReference type="GO" id="GO:0005829">
    <property type="term" value="C:cytosol"/>
    <property type="evidence" value="ECO:0007669"/>
    <property type="project" value="TreeGrafter"/>
</dbReference>
<reference evidence="4 5" key="1">
    <citation type="submission" date="2019-02" db="EMBL/GenBank/DDBJ databases">
        <title>Deep-cultivation of Planctomycetes and their phenomic and genomic characterization uncovers novel biology.</title>
        <authorList>
            <person name="Wiegand S."/>
            <person name="Jogler M."/>
            <person name="Boedeker C."/>
            <person name="Pinto D."/>
            <person name="Vollmers J."/>
            <person name="Rivas-Marin E."/>
            <person name="Kohn T."/>
            <person name="Peeters S.H."/>
            <person name="Heuer A."/>
            <person name="Rast P."/>
            <person name="Oberbeckmann S."/>
            <person name="Bunk B."/>
            <person name="Jeske O."/>
            <person name="Meyerdierks A."/>
            <person name="Storesund J.E."/>
            <person name="Kallscheuer N."/>
            <person name="Luecker S."/>
            <person name="Lage O.M."/>
            <person name="Pohl T."/>
            <person name="Merkel B.J."/>
            <person name="Hornburger P."/>
            <person name="Mueller R.-W."/>
            <person name="Bruemmer F."/>
            <person name="Labrenz M."/>
            <person name="Spormann A.M."/>
            <person name="Op den Camp H."/>
            <person name="Overmann J."/>
            <person name="Amann R."/>
            <person name="Jetten M.S.M."/>
            <person name="Mascher T."/>
            <person name="Medema M.H."/>
            <person name="Devos D.P."/>
            <person name="Kaster A.-K."/>
            <person name="Ovreas L."/>
            <person name="Rohde M."/>
            <person name="Galperin M.Y."/>
            <person name="Jogler C."/>
        </authorList>
    </citation>
    <scope>NUCLEOTIDE SEQUENCE [LARGE SCALE GENOMIC DNA]</scope>
    <source>
        <strain evidence="4 5">Pan181</strain>
    </source>
</reference>
<dbReference type="InterPro" id="IPR036736">
    <property type="entry name" value="ACP-like_sf"/>
</dbReference>
<dbReference type="Pfam" id="PF00550">
    <property type="entry name" value="PP-binding"/>
    <property type="match status" value="1"/>
</dbReference>
<evidence type="ECO:0000313" key="4">
    <source>
        <dbReference type="EMBL" id="QDU55998.1"/>
    </source>
</evidence>
<evidence type="ECO:0000256" key="2">
    <source>
        <dbReference type="ARBA" id="ARBA00022553"/>
    </source>
</evidence>